<dbReference type="PIRSF" id="PIRSF017082">
    <property type="entry name" value="YflP"/>
    <property type="match status" value="1"/>
</dbReference>
<protein>
    <submittedName>
        <fullName evidence="4">Tripartite-type tricarboxylate transporter receptor subunit TctC</fullName>
    </submittedName>
</protein>
<dbReference type="SUPFAM" id="SSF53850">
    <property type="entry name" value="Periplasmic binding protein-like II"/>
    <property type="match status" value="1"/>
</dbReference>
<gene>
    <name evidence="4" type="ORF">J2X09_001728</name>
</gene>
<keyword evidence="5" id="KW-1185">Reference proteome</keyword>
<feature type="compositionally biased region" description="Polar residues" evidence="2">
    <location>
        <begin position="295"/>
        <end position="311"/>
    </location>
</feature>
<dbReference type="EMBL" id="JAVDWE010000004">
    <property type="protein sequence ID" value="MDR7093990.1"/>
    <property type="molecule type" value="Genomic_DNA"/>
</dbReference>
<comment type="similarity">
    <text evidence="1">Belongs to the UPF0065 (bug) family.</text>
</comment>
<dbReference type="InterPro" id="IPR005064">
    <property type="entry name" value="BUG"/>
</dbReference>
<comment type="caution">
    <text evidence="4">The sequence shown here is derived from an EMBL/GenBank/DDBJ whole genome shotgun (WGS) entry which is preliminary data.</text>
</comment>
<feature type="region of interest" description="Disordered" evidence="2">
    <location>
        <begin position="288"/>
        <end position="325"/>
    </location>
</feature>
<feature type="compositionally biased region" description="Basic and acidic residues" evidence="2">
    <location>
        <begin position="316"/>
        <end position="325"/>
    </location>
</feature>
<sequence length="325" mass="34348">MKRTLTRRQVTTLLAGMALAPALLAQTPWPAKPIRLVVPAGAGSGPDIMARLIGDRLGQRLGQPIVVEPTPGASGILGADKALNAAPDGYTFLFGFNQLMTMNPHIYAKLPYDPVKGIAPVSLISKGGYVLIAGPNVPFDDVAGMIQHARAHPGALTYASFGNGSAPHLGMELLKQRAGIDLLHVPYRTSAAANTDLMANQIQVKIETQTSAVALVRSGKVKALAVTTGERLAALPSVPALKESVPGFELTGWNAVWAPAGVPTAIVDQMSRAIQATLQEPELRKRLGEMGLDPQGSSPSELDQLTRQESAQWGKLIREKGIKAD</sequence>
<reference evidence="4 5" key="1">
    <citation type="submission" date="2023-07" db="EMBL/GenBank/DDBJ databases">
        <title>Sorghum-associated microbial communities from plants grown in Nebraska, USA.</title>
        <authorList>
            <person name="Schachtman D."/>
        </authorList>
    </citation>
    <scope>NUCLEOTIDE SEQUENCE [LARGE SCALE GENOMIC DNA]</scope>
    <source>
        <strain evidence="4 5">BE240</strain>
    </source>
</reference>
<evidence type="ECO:0000313" key="5">
    <source>
        <dbReference type="Proteomes" id="UP001265550"/>
    </source>
</evidence>
<accession>A0ABU1V982</accession>
<dbReference type="PANTHER" id="PTHR42928:SF5">
    <property type="entry name" value="BLR1237 PROTEIN"/>
    <property type="match status" value="1"/>
</dbReference>
<dbReference type="PANTHER" id="PTHR42928">
    <property type="entry name" value="TRICARBOXYLATE-BINDING PROTEIN"/>
    <property type="match status" value="1"/>
</dbReference>
<proteinExistence type="inferred from homology"/>
<dbReference type="RefSeq" id="WP_204733287.1">
    <property type="nucleotide sequence ID" value="NZ_JAVDWE010000004.1"/>
</dbReference>
<evidence type="ECO:0000256" key="3">
    <source>
        <dbReference type="SAM" id="SignalP"/>
    </source>
</evidence>
<dbReference type="Gene3D" id="3.40.190.10">
    <property type="entry name" value="Periplasmic binding protein-like II"/>
    <property type="match status" value="1"/>
</dbReference>
<evidence type="ECO:0000313" key="4">
    <source>
        <dbReference type="EMBL" id="MDR7093990.1"/>
    </source>
</evidence>
<dbReference type="Gene3D" id="3.40.190.150">
    <property type="entry name" value="Bordetella uptake gene, domain 1"/>
    <property type="match status" value="1"/>
</dbReference>
<dbReference type="InterPro" id="IPR042100">
    <property type="entry name" value="Bug_dom1"/>
</dbReference>
<feature type="signal peptide" evidence="3">
    <location>
        <begin position="1"/>
        <end position="25"/>
    </location>
</feature>
<organism evidence="4 5">
    <name type="scientific">Hydrogenophaga laconesensis</name>
    <dbReference type="NCBI Taxonomy" id="1805971"/>
    <lineage>
        <taxon>Bacteria</taxon>
        <taxon>Pseudomonadati</taxon>
        <taxon>Pseudomonadota</taxon>
        <taxon>Betaproteobacteria</taxon>
        <taxon>Burkholderiales</taxon>
        <taxon>Comamonadaceae</taxon>
        <taxon>Hydrogenophaga</taxon>
    </lineage>
</organism>
<evidence type="ECO:0000256" key="2">
    <source>
        <dbReference type="SAM" id="MobiDB-lite"/>
    </source>
</evidence>
<name>A0ABU1V982_9BURK</name>
<dbReference type="Pfam" id="PF03401">
    <property type="entry name" value="TctC"/>
    <property type="match status" value="1"/>
</dbReference>
<keyword evidence="4" id="KW-0675">Receptor</keyword>
<keyword evidence="3" id="KW-0732">Signal</keyword>
<feature type="chain" id="PRO_5045960531" evidence="3">
    <location>
        <begin position="26"/>
        <end position="325"/>
    </location>
</feature>
<dbReference type="Proteomes" id="UP001265550">
    <property type="component" value="Unassembled WGS sequence"/>
</dbReference>
<dbReference type="CDD" id="cd13578">
    <property type="entry name" value="PBP2_Bug27"/>
    <property type="match status" value="1"/>
</dbReference>
<evidence type="ECO:0000256" key="1">
    <source>
        <dbReference type="ARBA" id="ARBA00006987"/>
    </source>
</evidence>